<dbReference type="RefSeq" id="WP_113026651.1">
    <property type="nucleotide sequence ID" value="NZ_CAWNWQ010000029.1"/>
</dbReference>
<dbReference type="Proteomes" id="UP000250870">
    <property type="component" value="Unassembled WGS sequence"/>
</dbReference>
<evidence type="ECO:0000313" key="1">
    <source>
        <dbReference type="EMBL" id="RAW86749.1"/>
    </source>
</evidence>
<organism evidence="1 2">
    <name type="scientific">Photorhabdus laumondii subsp. clarkei</name>
    <dbReference type="NCBI Taxonomy" id="2029685"/>
    <lineage>
        <taxon>Bacteria</taxon>
        <taxon>Pseudomonadati</taxon>
        <taxon>Pseudomonadota</taxon>
        <taxon>Gammaproteobacteria</taxon>
        <taxon>Enterobacterales</taxon>
        <taxon>Morganellaceae</taxon>
        <taxon>Photorhabdus</taxon>
    </lineage>
</organism>
<sequence length="471" mass="53361">MKFSEAFKMECQQASLDFIDIPLDTDLQFFIDPTSIRALKTNWGNSLERLVQDYFSDVMASIKNGDLKRAGVLLSSLRESNSFHLGYSAKKSSGKALGEKTAQLILESLKQSKAAQSGLLQDLEDTALTIKGIASDRISDSVCNILKLPFIEYTQKICEFYNVGMSEVSGVRLWDPINERWCKKTFKLPVHNGEEVILIPKVLARERIAYSHSSFYRKYIIPEIKTEHLKAGSGSALVTLLRGKPAVTAERIIEEFGQSKEFIEEQIVKYPDTIKQYKEELLLSPPSPLPHKRFDDSKDSVTGPLASDVENLKAAISNNDYHLYVESIKKLLLTIFYPSLFYPCLIRDDIHDYSFTMMNESRAGFFFDFSVFEILSDKILVNIVMSSVSINGEYLESLVCEMGDIGTSVCLLVCCEATKGLQKDKLKELAKKEGRYIFIINNVTIDSILDEYLKIGEQHFNALRDKFKDLN</sequence>
<dbReference type="EMBL" id="NSCI01000029">
    <property type="protein sequence ID" value="RAW86749.1"/>
    <property type="molecule type" value="Genomic_DNA"/>
</dbReference>
<comment type="caution">
    <text evidence="1">The sequence shown here is derived from an EMBL/GenBank/DDBJ whole genome shotgun (WGS) entry which is preliminary data.</text>
</comment>
<evidence type="ECO:0000313" key="2">
    <source>
        <dbReference type="Proteomes" id="UP000250870"/>
    </source>
</evidence>
<dbReference type="AlphaFoldDB" id="A0A329VCF7"/>
<accession>A0A329VCF7</accession>
<proteinExistence type="predicted"/>
<name>A0A329VCF7_9GAMM</name>
<reference evidence="1 2" key="1">
    <citation type="journal article" date="2018" name="Int. J. Syst. Evol. Microbiol.">
        <title>Whole-genome-based revisit of Photorhabdus phylogeny: proposal for the elevation of most Photorhabdus subspecies to the species level and description of one novel species Photorhabdus bodei sp. nov., and one novel subspecies Photorhabdus laumondii subsp. clarkei subsp. nov.</title>
        <authorList>
            <person name="Machado R.A.R."/>
            <person name="Wuthrich D."/>
            <person name="Kuhnert P."/>
            <person name="Arce C.C.M."/>
            <person name="Thonen L."/>
            <person name="Ruiz C."/>
            <person name="Zhang X."/>
            <person name="Robert C.A.M."/>
            <person name="Karimi J."/>
            <person name="Kamali S."/>
            <person name="Ma J."/>
            <person name="Bruggmann R."/>
            <person name="Erb M."/>
        </authorList>
    </citation>
    <scope>NUCLEOTIDE SEQUENCE [LARGE SCALE GENOMIC DNA]</scope>
    <source>
        <strain evidence="1 2">BOJ-47</strain>
    </source>
</reference>
<protein>
    <submittedName>
        <fullName evidence="1">Uncharacterized protein</fullName>
    </submittedName>
</protein>
<gene>
    <name evidence="1" type="ORF">CKY01_17880</name>
</gene>